<feature type="chain" id="PRO_5004678438" description="NigD-like C-terminal beta sandwich domain-containing protein" evidence="1">
    <location>
        <begin position="21"/>
        <end position="249"/>
    </location>
</feature>
<dbReference type="AlphaFoldDB" id="U6RP66"/>
<keyword evidence="3" id="KW-1185">Reference proteome</keyword>
<evidence type="ECO:0008006" key="4">
    <source>
        <dbReference type="Google" id="ProtNLM"/>
    </source>
</evidence>
<evidence type="ECO:0000313" key="2">
    <source>
        <dbReference type="EMBL" id="EOA57566.1"/>
    </source>
</evidence>
<dbReference type="InterPro" id="IPR038143">
    <property type="entry name" value="NigD-like_C_dom_sf"/>
</dbReference>
<organism evidence="2 3">
    <name type="scientific">Phocaeicola massiliensis B84634 = Timone 84634 = DSM 17679 = JCM 13223</name>
    <dbReference type="NCBI Taxonomy" id="1121098"/>
    <lineage>
        <taxon>Bacteria</taxon>
        <taxon>Pseudomonadati</taxon>
        <taxon>Bacteroidota</taxon>
        <taxon>Bacteroidia</taxon>
        <taxon>Bacteroidales</taxon>
        <taxon>Bacteroidaceae</taxon>
        <taxon>Phocaeicola</taxon>
    </lineage>
</organism>
<dbReference type="GeneID" id="60063320"/>
<name>U6RP66_9BACT</name>
<proteinExistence type="predicted"/>
<protein>
    <recommendedName>
        <fullName evidence="4">NigD-like C-terminal beta sandwich domain-containing protein</fullName>
    </recommendedName>
</protein>
<sequence>MKKMKLAVFFAALVSVLSFSSCLDTNSESAYDGIVLVTVTGDEFLGYKLYADGGGILVPTAANMKQFGDWSKVKRAQVAFKHLDEVLPEPSENTQYKVEIVSAAPLHGGANMINTTRDVEAADTLYKNQDPVIDFYGGVIIYKGYITFSPQLNYNSSSPFYFNMSYREEDIVDNEKLTLTFHYDNGESDSYNSTRALCSFPFSSELYSHFSETDSIDVVLRAMQDRGGENYVKKEVRMATKDFRAPYGY</sequence>
<evidence type="ECO:0000256" key="1">
    <source>
        <dbReference type="SAM" id="SignalP"/>
    </source>
</evidence>
<dbReference type="OrthoDB" id="1029536at2"/>
<dbReference type="RefSeq" id="WP_005936969.1">
    <property type="nucleotide sequence ID" value="NZ_KB890333.1"/>
</dbReference>
<gene>
    <name evidence="2" type="ORF">HMPREF1534_00628</name>
</gene>
<dbReference type="Proteomes" id="UP000017831">
    <property type="component" value="Unassembled WGS sequence"/>
</dbReference>
<evidence type="ECO:0000313" key="3">
    <source>
        <dbReference type="Proteomes" id="UP000017831"/>
    </source>
</evidence>
<dbReference type="Gene3D" id="2.60.40.2370">
    <property type="entry name" value="NigD-like, C-terminal beta sandwich domain"/>
    <property type="match status" value="1"/>
</dbReference>
<dbReference type="eggNOG" id="ENOG5030XUG">
    <property type="taxonomic scope" value="Bacteria"/>
</dbReference>
<reference evidence="2 3" key="1">
    <citation type="submission" date="2013-04" db="EMBL/GenBank/DDBJ databases">
        <title>The Genome Sequence of Bacteroides massiliensis DSM 17679.</title>
        <authorList>
            <consortium name="The Broad Institute Genomics Platform"/>
            <person name="Earl A."/>
            <person name="Ward D."/>
            <person name="Feldgarden M."/>
            <person name="Gevers D."/>
            <person name="Martens E."/>
            <person name="Fenner L."/>
            <person name="Roux V."/>
            <person name="Mallet M.N."/>
            <person name="Raoult D."/>
            <person name="Walker B."/>
            <person name="Young S."/>
            <person name="Zeng Q."/>
            <person name="Gargeya S."/>
            <person name="Fitzgerald M."/>
            <person name="Haas B."/>
            <person name="Abouelleil A."/>
            <person name="Allen A.W."/>
            <person name="Alvarado L."/>
            <person name="Arachchi H.M."/>
            <person name="Berlin A.M."/>
            <person name="Chapman S.B."/>
            <person name="Gainer-Dewar J."/>
            <person name="Goldberg J."/>
            <person name="Griggs A."/>
            <person name="Gujja S."/>
            <person name="Hansen M."/>
            <person name="Howarth C."/>
            <person name="Imamovic A."/>
            <person name="Ireland A."/>
            <person name="Larimer J."/>
            <person name="McCowan C."/>
            <person name="Murphy C."/>
            <person name="Pearson M."/>
            <person name="Poon T.W."/>
            <person name="Priest M."/>
            <person name="Roberts A."/>
            <person name="Saif S."/>
            <person name="Shea T."/>
            <person name="Sisk P."/>
            <person name="Sykes S."/>
            <person name="Wortman J."/>
            <person name="Nusbaum C."/>
            <person name="Birren B."/>
        </authorList>
    </citation>
    <scope>NUCLEOTIDE SEQUENCE [LARGE SCALE GENOMIC DNA]</scope>
    <source>
        <strain evidence="3">B84634 / Timone 84634 / DSM 17679 / JCM 13223</strain>
    </source>
</reference>
<keyword evidence="1" id="KW-0732">Signal</keyword>
<dbReference type="HOGENOM" id="CLU_1114101_0_0_10"/>
<comment type="caution">
    <text evidence="2">The sequence shown here is derived from an EMBL/GenBank/DDBJ whole genome shotgun (WGS) entry which is preliminary data.</text>
</comment>
<dbReference type="PROSITE" id="PS51257">
    <property type="entry name" value="PROKAR_LIPOPROTEIN"/>
    <property type="match status" value="1"/>
</dbReference>
<feature type="signal peptide" evidence="1">
    <location>
        <begin position="1"/>
        <end position="20"/>
    </location>
</feature>
<dbReference type="EMBL" id="AQHY01000008">
    <property type="protein sequence ID" value="EOA57566.1"/>
    <property type="molecule type" value="Genomic_DNA"/>
</dbReference>
<dbReference type="PATRIC" id="fig|1121098.3.peg.641"/>
<accession>U6RP66</accession>
<dbReference type="STRING" id="1121098.HMPREF1534_00628"/>